<comment type="caution">
    <text evidence="3">The sequence shown here is derived from an EMBL/GenBank/DDBJ whole genome shotgun (WGS) entry which is preliminary data.</text>
</comment>
<evidence type="ECO:0000313" key="4">
    <source>
        <dbReference type="Proteomes" id="UP000440578"/>
    </source>
</evidence>
<gene>
    <name evidence="3" type="primary">tinc_2</name>
    <name evidence="3" type="ORF">FJT64_010325</name>
</gene>
<evidence type="ECO:0000256" key="2">
    <source>
        <dbReference type="SAM" id="Phobius"/>
    </source>
</evidence>
<name>A0A6A4VJ80_AMPAM</name>
<dbReference type="PANTHER" id="PTHR21579">
    <property type="entry name" value="PROTEIN TINCAR"/>
    <property type="match status" value="1"/>
</dbReference>
<proteinExistence type="predicted"/>
<dbReference type="PANTHER" id="PTHR21579:SF20">
    <property type="entry name" value="PROTEIN TINCAR"/>
    <property type="match status" value="1"/>
</dbReference>
<reference evidence="3 4" key="1">
    <citation type="submission" date="2019-07" db="EMBL/GenBank/DDBJ databases">
        <title>Draft genome assembly of a fouling barnacle, Amphibalanus amphitrite (Darwin, 1854): The first reference genome for Thecostraca.</title>
        <authorList>
            <person name="Kim W."/>
        </authorList>
    </citation>
    <scope>NUCLEOTIDE SEQUENCE [LARGE SCALE GENOMIC DNA]</scope>
    <source>
        <strain evidence="3">SNU_AA5</strain>
        <tissue evidence="3">Soma without cirri and trophi</tissue>
    </source>
</reference>
<protein>
    <submittedName>
        <fullName evidence="3">Protein tincar</fullName>
    </submittedName>
</protein>
<feature type="transmembrane region" description="Helical" evidence="2">
    <location>
        <begin position="136"/>
        <end position="155"/>
    </location>
</feature>
<keyword evidence="4" id="KW-1185">Reference proteome</keyword>
<feature type="region of interest" description="Disordered" evidence="1">
    <location>
        <begin position="410"/>
        <end position="445"/>
    </location>
</feature>
<evidence type="ECO:0000313" key="3">
    <source>
        <dbReference type="EMBL" id="KAF0291574.1"/>
    </source>
</evidence>
<dbReference type="AlphaFoldDB" id="A0A6A4VJ80"/>
<feature type="transmembrane region" description="Helical" evidence="2">
    <location>
        <begin position="296"/>
        <end position="318"/>
    </location>
</feature>
<keyword evidence="2" id="KW-0812">Transmembrane</keyword>
<organism evidence="3 4">
    <name type="scientific">Amphibalanus amphitrite</name>
    <name type="common">Striped barnacle</name>
    <name type="synonym">Balanus amphitrite</name>
    <dbReference type="NCBI Taxonomy" id="1232801"/>
    <lineage>
        <taxon>Eukaryota</taxon>
        <taxon>Metazoa</taxon>
        <taxon>Ecdysozoa</taxon>
        <taxon>Arthropoda</taxon>
        <taxon>Crustacea</taxon>
        <taxon>Multicrustacea</taxon>
        <taxon>Cirripedia</taxon>
        <taxon>Thoracica</taxon>
        <taxon>Thoracicalcarea</taxon>
        <taxon>Balanomorpha</taxon>
        <taxon>Balanoidea</taxon>
        <taxon>Balanidae</taxon>
        <taxon>Amphibalaninae</taxon>
        <taxon>Amphibalanus</taxon>
    </lineage>
</organism>
<dbReference type="InterPro" id="IPR053291">
    <property type="entry name" value="Ommatidial_diff-associated"/>
</dbReference>
<keyword evidence="2" id="KW-1133">Transmembrane helix</keyword>
<evidence type="ECO:0000256" key="1">
    <source>
        <dbReference type="SAM" id="MobiDB-lite"/>
    </source>
</evidence>
<feature type="transmembrane region" description="Helical" evidence="2">
    <location>
        <begin position="258"/>
        <end position="276"/>
    </location>
</feature>
<dbReference type="EMBL" id="VIIS01001867">
    <property type="protein sequence ID" value="KAF0291574.1"/>
    <property type="molecule type" value="Genomic_DNA"/>
</dbReference>
<feature type="transmembrane region" description="Helical" evidence="2">
    <location>
        <begin position="212"/>
        <end position="237"/>
    </location>
</feature>
<dbReference type="OrthoDB" id="10033661at2759"/>
<accession>A0A6A4VJ80</accession>
<sequence length="445" mass="48372">MGNSPGPSPIEKLRAIVQSELDMMEPATTEQAHIRNLQRAWLSISAETLYNLMCGMPDHRVWSGTLDHLLGAGSQPTLVFTPTDNRSFVAPPSSSSSPTAAAWASVSAPADPVDSRRAAGEIARQFGPASAPGGELVNYACALLVFGLQYASCFWSGNKCFGLLFSAHNVVTAAVSLAAWEGFAVLYRLHAVGSGELSGARRHLLLDTPTTAALYLLTAALLLASTSVLYLYGYHKYRLYLVRQRQRYELEVPARRPALGYASHCAALLLLAAAAGCQGPLVHDLALVTRAGRGSAALVCCAALVLHLLLWVLLWLLLSVKHRWTFKLRVVLGRAHLRSAEQIKLVHEVEVCQRRAAADRADGQPAPLLVVSAGRVAAVADPAVRHNISELVRGHVQGRRQRWEQEEVYWHKPSLPTPQPSPESEVAGWSSQRRPQPAAESKHKR</sequence>
<keyword evidence="2" id="KW-0472">Membrane</keyword>
<dbReference type="Proteomes" id="UP000440578">
    <property type="component" value="Unassembled WGS sequence"/>
</dbReference>